<dbReference type="MGI" id="MGI:3802058">
    <property type="gene designation" value="Gm16152"/>
</dbReference>
<dbReference type="AlphaFoldDB" id="A0A411EDI6"/>
<feature type="region of interest" description="Disordered" evidence="1">
    <location>
        <begin position="45"/>
        <end position="67"/>
    </location>
</feature>
<feature type="compositionally biased region" description="Polar residues" evidence="1">
    <location>
        <begin position="45"/>
        <end position="57"/>
    </location>
</feature>
<dbReference type="EMBL" id="MH282851">
    <property type="protein sequence ID" value="QBA65704.1"/>
    <property type="molecule type" value="mRNA"/>
</dbReference>
<sequence>MPDLLNECLVIIQPQNERALIPFASADHRSTPQAGKVNRTRINSRTSHNLSTDTQLASHKAESQKPVCLQETEHGRQRRLLKIVAVVCGSGLELPSFKRRGSRHQVLHRPHQTVTRWGSVTSANRVTVRLRTPEDVVKRHPGCCSPESLPS</sequence>
<evidence type="ECO:0000256" key="1">
    <source>
        <dbReference type="SAM" id="MobiDB-lite"/>
    </source>
</evidence>
<dbReference type="AGR" id="MGI:3802058"/>
<evidence type="ECO:0000313" key="2">
    <source>
        <dbReference type="EMBL" id="QBA65704.1"/>
    </source>
</evidence>
<reference evidence="2" key="1">
    <citation type="submission" date="2018-04" db="EMBL/GenBank/DDBJ databases">
        <title>A novel intron resident gene Laf4ir protects mouse vascular progenitor cell from oxidative stress.</title>
        <authorList>
            <person name="Li Y."/>
            <person name="Ehteramyan M."/>
            <person name="Angbohang A."/>
            <person name="Gao Y."/>
            <person name="Li T."/>
            <person name="Whiteman C."/>
            <person name="Gregory E."/>
            <person name="Si Y."/>
            <person name="Margariti A."/>
            <person name="Wang G."/>
            <person name="Xu Q."/>
            <person name="Hu Y."/>
            <person name="Zeng L."/>
        </authorList>
    </citation>
    <scope>NUCLEOTIDE SEQUENCE</scope>
</reference>
<gene>
    <name evidence="3" type="primary">Gm16152</name>
</gene>
<organism evidence="2">
    <name type="scientific">Mus musculus musculus</name>
    <name type="common">eastern European house mouse</name>
    <dbReference type="NCBI Taxonomy" id="39442"/>
    <lineage>
        <taxon>Eukaryota</taxon>
        <taxon>Metazoa</taxon>
        <taxon>Chordata</taxon>
        <taxon>Craniata</taxon>
        <taxon>Vertebrata</taxon>
        <taxon>Euteleostomi</taxon>
        <taxon>Mammalia</taxon>
        <taxon>Eutheria</taxon>
        <taxon>Euarchontoglires</taxon>
        <taxon>Glires</taxon>
        <taxon>Rodentia</taxon>
        <taxon>Myomorpha</taxon>
        <taxon>Muroidea</taxon>
        <taxon>Muridae</taxon>
        <taxon>Murinae</taxon>
        <taxon>Mus</taxon>
        <taxon>Mus</taxon>
    </lineage>
</organism>
<name>A0A411EDI6_MOUSE</name>
<proteinExistence type="evidence at transcript level"/>
<evidence type="ECO:0000313" key="3">
    <source>
        <dbReference type="MGI" id="MGI:3802058"/>
    </source>
</evidence>
<accession>A0A411EDI6</accession>
<protein>
    <submittedName>
        <fullName evidence="2">LAF4IR transcript variant 2</fullName>
    </submittedName>
</protein>